<dbReference type="GO" id="GO:0016747">
    <property type="term" value="F:acyltransferase activity, transferring groups other than amino-acyl groups"/>
    <property type="evidence" value="ECO:0007669"/>
    <property type="project" value="InterPro"/>
</dbReference>
<feature type="transmembrane region" description="Helical" evidence="1">
    <location>
        <begin position="404"/>
        <end position="427"/>
    </location>
</feature>
<evidence type="ECO:0000259" key="3">
    <source>
        <dbReference type="Pfam" id="PF19040"/>
    </source>
</evidence>
<feature type="transmembrane region" description="Helical" evidence="1">
    <location>
        <begin position="47"/>
        <end position="64"/>
    </location>
</feature>
<sequence length="720" mass="79427">MTDPSVESSPPKRTSVSEYRLDLDGLRGIAITLVAVFHIWFGRVSGGVDVFLTLSGYFFVASLLKHVLATNPTTGSWVEALNPGPRLWRLARRLLPALLTVLLFIVVMCLILMPRTRWSPLGSEAIASALYYQNWHLALASQDYAAADSANSPMQHLWSMSVQGQFFVVTMLAAFALGGVLKLLATRFTTFRRPPVIRGIVFTALLVVAAVSFAWAHYRHGINQPFNYYDTIARTWEPIVGGLLAVWMPRVRMPQWMRNALGLIALGLIISCGWWIVGVQQYPSTMALVPVGATLLLIWSGSRQTAPGNGSAPGSVSSWLAHPSIVWLGSIAYALYLWHWPLLIFYLTWQYKDRANFIEGAGIIAVSLALAWATAKYIESPLRAGKKKSAGPMSTPAPAPNPRWLSYATVLTSILVVLTAVTGVGIWRWNDHVKNLTVDTENLDPRLYPGARAFLDNAPVPRVEAEPSPQVVDKDWPITSYDSVISGWKDGSIKVGVYGDPAATRTVALVGGSHAEYWITALDAIGKAQGFKVTTYLKVGCPLTTDHVFTWFGQKYYQCNEWSRDVMDRLAVDKPDVVFTNSTRPVEGQITGDFVPKDYIDVFSEFRDRGQKVVAVRDNPWSVGQESPPECLALGKKPSVCGVERSLVMAPTDPALAIAPDFPNMSFLDYTDAMCDATYCPAVVGNILLWHDFHHLTATFVRSLIPALTADLQKALPGWW</sequence>
<dbReference type="InterPro" id="IPR050879">
    <property type="entry name" value="Acyltransferase_3"/>
</dbReference>
<comment type="caution">
    <text evidence="4">The sequence shown here is derived from an EMBL/GenBank/DDBJ whole genome shotgun (WGS) entry which is preliminary data.</text>
</comment>
<feature type="domain" description="Acyltransferase 3" evidence="2">
    <location>
        <begin position="22"/>
        <end position="375"/>
    </location>
</feature>
<dbReference type="PANTHER" id="PTHR23028">
    <property type="entry name" value="ACETYLTRANSFERASE"/>
    <property type="match status" value="1"/>
</dbReference>
<dbReference type="InterPro" id="IPR043968">
    <property type="entry name" value="SGNH"/>
</dbReference>
<evidence type="ECO:0000313" key="4">
    <source>
        <dbReference type="EMBL" id="PYE11882.1"/>
    </source>
</evidence>
<evidence type="ECO:0000313" key="5">
    <source>
        <dbReference type="Proteomes" id="UP000247591"/>
    </source>
</evidence>
<dbReference type="PANTHER" id="PTHR23028:SF53">
    <property type="entry name" value="ACYL_TRANSF_3 DOMAIN-CONTAINING PROTEIN"/>
    <property type="match status" value="1"/>
</dbReference>
<accession>A0A318RSA3</accession>
<protein>
    <submittedName>
        <fullName evidence="4">Peptidoglycan/LPS O-acetylase OafA/YrhL</fullName>
    </submittedName>
</protein>
<feature type="transmembrane region" description="Helical" evidence="1">
    <location>
        <begin position="260"/>
        <end position="277"/>
    </location>
</feature>
<gene>
    <name evidence="4" type="ORF">DFR67_1288</name>
</gene>
<organism evidence="4 5">
    <name type="scientific">Williamsia limnetica</name>
    <dbReference type="NCBI Taxonomy" id="882452"/>
    <lineage>
        <taxon>Bacteria</taxon>
        <taxon>Bacillati</taxon>
        <taxon>Actinomycetota</taxon>
        <taxon>Actinomycetes</taxon>
        <taxon>Mycobacteriales</taxon>
        <taxon>Nocardiaceae</taxon>
        <taxon>Williamsia</taxon>
    </lineage>
</organism>
<feature type="transmembrane region" description="Helical" evidence="1">
    <location>
        <begin position="94"/>
        <end position="113"/>
    </location>
</feature>
<dbReference type="AlphaFoldDB" id="A0A318RSA3"/>
<dbReference type="Proteomes" id="UP000247591">
    <property type="component" value="Unassembled WGS sequence"/>
</dbReference>
<dbReference type="GO" id="GO:0016020">
    <property type="term" value="C:membrane"/>
    <property type="evidence" value="ECO:0007669"/>
    <property type="project" value="TreeGrafter"/>
</dbReference>
<reference evidence="4 5" key="1">
    <citation type="submission" date="2018-06" db="EMBL/GenBank/DDBJ databases">
        <title>Genomic Encyclopedia of Type Strains, Phase IV (KMG-IV): sequencing the most valuable type-strain genomes for metagenomic binning, comparative biology and taxonomic classification.</title>
        <authorList>
            <person name="Goeker M."/>
        </authorList>
    </citation>
    <scope>NUCLEOTIDE SEQUENCE [LARGE SCALE GENOMIC DNA]</scope>
    <source>
        <strain evidence="4 5">DSM 45521</strain>
    </source>
</reference>
<keyword evidence="5" id="KW-1185">Reference proteome</keyword>
<keyword evidence="1" id="KW-1133">Transmembrane helix</keyword>
<evidence type="ECO:0000256" key="1">
    <source>
        <dbReference type="SAM" id="Phobius"/>
    </source>
</evidence>
<dbReference type="Pfam" id="PF01757">
    <property type="entry name" value="Acyl_transf_3"/>
    <property type="match status" value="1"/>
</dbReference>
<name>A0A318RSA3_WILLI</name>
<proteinExistence type="predicted"/>
<feature type="transmembrane region" description="Helical" evidence="1">
    <location>
        <begin position="325"/>
        <end position="349"/>
    </location>
</feature>
<feature type="transmembrane region" description="Helical" evidence="1">
    <location>
        <begin position="164"/>
        <end position="184"/>
    </location>
</feature>
<feature type="transmembrane region" description="Helical" evidence="1">
    <location>
        <begin position="356"/>
        <end position="375"/>
    </location>
</feature>
<dbReference type="InterPro" id="IPR002656">
    <property type="entry name" value="Acyl_transf_3_dom"/>
</dbReference>
<feature type="transmembrane region" description="Helical" evidence="1">
    <location>
        <begin position="196"/>
        <end position="216"/>
    </location>
</feature>
<keyword evidence="1" id="KW-0812">Transmembrane</keyword>
<dbReference type="GO" id="GO:0009103">
    <property type="term" value="P:lipopolysaccharide biosynthetic process"/>
    <property type="evidence" value="ECO:0007669"/>
    <property type="project" value="TreeGrafter"/>
</dbReference>
<dbReference type="EMBL" id="QJSP01000028">
    <property type="protein sequence ID" value="PYE11882.1"/>
    <property type="molecule type" value="Genomic_DNA"/>
</dbReference>
<keyword evidence="1" id="KW-0472">Membrane</keyword>
<evidence type="ECO:0000259" key="2">
    <source>
        <dbReference type="Pfam" id="PF01757"/>
    </source>
</evidence>
<dbReference type="Pfam" id="PF19040">
    <property type="entry name" value="SGNH"/>
    <property type="match status" value="1"/>
</dbReference>
<feature type="domain" description="SGNH" evidence="3">
    <location>
        <begin position="495"/>
        <end position="708"/>
    </location>
</feature>